<dbReference type="EMBL" id="CP030840">
    <property type="protein sequence ID" value="AXC09786.1"/>
    <property type="molecule type" value="Genomic_DNA"/>
</dbReference>
<name>A0A2Z5FTG2_9BACT</name>
<evidence type="ECO:0000313" key="2">
    <source>
        <dbReference type="EMBL" id="AXC09786.1"/>
    </source>
</evidence>
<proteinExistence type="predicted"/>
<keyword evidence="1" id="KW-1133">Transmembrane helix</keyword>
<evidence type="ECO:0000313" key="3">
    <source>
        <dbReference type="Proteomes" id="UP000253606"/>
    </source>
</evidence>
<protein>
    <submittedName>
        <fullName evidence="2">Uncharacterized protein</fullName>
    </submittedName>
</protein>
<reference evidence="2 3" key="1">
    <citation type="journal article" date="2018" name="Front. Microbiol.">
        <title>Hydrolytic Capabilities as a Key to Environmental Success: Chitinolytic and Cellulolytic Acidobacteria From Acidic Sub-arctic Soils and Boreal Peatlands.</title>
        <authorList>
            <person name="Belova S.E."/>
            <person name="Ravin N.V."/>
            <person name="Pankratov T.A."/>
            <person name="Rakitin A.L."/>
            <person name="Ivanova A.A."/>
            <person name="Beletsky A.V."/>
            <person name="Mardanov A.V."/>
            <person name="Sinninghe Damste J.S."/>
            <person name="Dedysh S.N."/>
        </authorList>
    </citation>
    <scope>NUCLEOTIDE SEQUENCE [LARGE SCALE GENOMIC DNA]</scope>
    <source>
        <strain evidence="2 3">SBC82</strain>
    </source>
</reference>
<sequence length="95" mass="10615">MYMAFASVSAPELSQADTIVGSQDPRIRTRIHAGGHQRASGALQQCSSVDLACLIHAAPEETMRPLKQNRFLFLFITFLTLMLRNIPLFDLLVKK</sequence>
<dbReference type="AlphaFoldDB" id="A0A2Z5FTG2"/>
<dbReference type="Proteomes" id="UP000253606">
    <property type="component" value="Chromosome"/>
</dbReference>
<dbReference type="KEGG" id="abas:ACPOL_0407"/>
<evidence type="ECO:0000256" key="1">
    <source>
        <dbReference type="SAM" id="Phobius"/>
    </source>
</evidence>
<accession>A0A2Z5FTG2</accession>
<gene>
    <name evidence="2" type="ORF">ACPOL_0407</name>
</gene>
<organism evidence="2 3">
    <name type="scientific">Acidisarcina polymorpha</name>
    <dbReference type="NCBI Taxonomy" id="2211140"/>
    <lineage>
        <taxon>Bacteria</taxon>
        <taxon>Pseudomonadati</taxon>
        <taxon>Acidobacteriota</taxon>
        <taxon>Terriglobia</taxon>
        <taxon>Terriglobales</taxon>
        <taxon>Acidobacteriaceae</taxon>
        <taxon>Acidisarcina</taxon>
    </lineage>
</organism>
<keyword evidence="3" id="KW-1185">Reference proteome</keyword>
<keyword evidence="1" id="KW-0472">Membrane</keyword>
<keyword evidence="1" id="KW-0812">Transmembrane</keyword>
<feature type="transmembrane region" description="Helical" evidence="1">
    <location>
        <begin position="71"/>
        <end position="93"/>
    </location>
</feature>